<dbReference type="EMBL" id="CP147711">
    <property type="protein sequence ID" value="WXC76811.1"/>
    <property type="molecule type" value="Genomic_DNA"/>
</dbReference>
<dbReference type="Proteomes" id="UP001432046">
    <property type="component" value="Chromosome"/>
</dbReference>
<gene>
    <name evidence="1" type="ORF">HAP48_020215</name>
    <name evidence="2" type="ORF">WDK88_25405</name>
</gene>
<proteinExistence type="predicted"/>
<sequence>MSSLNSLERAVLERILRDTPGDLAPILRAQIDGATVVGRKNTGAGFFTELKVESAVGRMSERVIEDVWADIEGFDVPMTFLVFLREGIIRTLEGAAINEDATDVDFSRVGFAIKE</sequence>
<dbReference type="RefSeq" id="WP_166204626.1">
    <property type="nucleotide sequence ID" value="NZ_CP088285.1"/>
</dbReference>
<reference evidence="1" key="1">
    <citation type="submission" date="2020-06" db="EMBL/GenBank/DDBJ databases">
        <title>Whole Genome Sequence of Bradyrhizobium sp. Strain 1S1.</title>
        <authorList>
            <person name="Bromfield E.S.P."/>
            <person name="Cloutier S."/>
        </authorList>
    </citation>
    <scope>NUCLEOTIDE SEQUENCE [LARGE SCALE GENOMIC DNA]</scope>
    <source>
        <strain evidence="1">1S1</strain>
    </source>
</reference>
<evidence type="ECO:0000313" key="2">
    <source>
        <dbReference type="EMBL" id="WXC76811.1"/>
    </source>
</evidence>
<keyword evidence="3" id="KW-1185">Reference proteome</keyword>
<dbReference type="AlphaFoldDB" id="A0A973W0K0"/>
<evidence type="ECO:0000313" key="1">
    <source>
        <dbReference type="EMBL" id="NVI45242.1"/>
    </source>
</evidence>
<reference evidence="2" key="2">
    <citation type="journal article" date="2021" name="Int. J. Syst. Evol. Microbiol.">
        <title>Bradyrhizobium septentrionale sp. nov. (sv. septentrionale) and Bradyrhizobium quebecense sp. nov. (sv. septentrionale) associated with legumes native to Canada possess rearranged symbiosis genes and numerous insertion sequences.</title>
        <authorList>
            <person name="Bromfield E.S.P."/>
            <person name="Cloutier S."/>
        </authorList>
    </citation>
    <scope>NUCLEOTIDE SEQUENCE</scope>
    <source>
        <strain evidence="2">5S5</strain>
    </source>
</reference>
<reference evidence="2" key="3">
    <citation type="submission" date="2024-03" db="EMBL/GenBank/DDBJ databases">
        <authorList>
            <person name="Bromfield E.S.P."/>
            <person name="Cloutier S."/>
        </authorList>
    </citation>
    <scope>NUCLEOTIDE SEQUENCE</scope>
    <source>
        <strain evidence="2">5S5</strain>
    </source>
</reference>
<name>A0A973W0K0_9BRAD</name>
<evidence type="ECO:0000313" key="3">
    <source>
        <dbReference type="Proteomes" id="UP001432046"/>
    </source>
</evidence>
<accession>A0A973W0K0</accession>
<dbReference type="EMBL" id="JAAOLE020000001">
    <property type="protein sequence ID" value="NVI45242.1"/>
    <property type="molecule type" value="Genomic_DNA"/>
</dbReference>
<protein>
    <submittedName>
        <fullName evidence="1">Uncharacterized protein</fullName>
    </submittedName>
</protein>
<organism evidence="1">
    <name type="scientific">Bradyrhizobium septentrionale</name>
    <dbReference type="NCBI Taxonomy" id="1404411"/>
    <lineage>
        <taxon>Bacteria</taxon>
        <taxon>Pseudomonadati</taxon>
        <taxon>Pseudomonadota</taxon>
        <taxon>Alphaproteobacteria</taxon>
        <taxon>Hyphomicrobiales</taxon>
        <taxon>Nitrobacteraceae</taxon>
        <taxon>Bradyrhizobium</taxon>
    </lineage>
</organism>